<dbReference type="InterPro" id="IPR050557">
    <property type="entry name" value="RTX_toxin/Mannuronan_C5-epim"/>
</dbReference>
<dbReference type="InterPro" id="IPR038255">
    <property type="entry name" value="PBS_linker_sf"/>
</dbReference>
<keyword evidence="3" id="KW-0106">Calcium</keyword>
<dbReference type="OrthoDB" id="6899401at2"/>
<sequence>MALNYDQPIPTSDVVAALAANGYISTATLAAIEDLLNTDTSSSLSVAVITVGEDGALEITLPEGSSSAQAAFFNTLTGQTLDFNSASTGGGVFADTPVYVFTGNGNVNAVFNTVDRVIIGGEGNDSLVVLGDHNTTVDGGAGNDTIVTSGGNDSVSGGAGDDVVSTGSGNDTILTSSGNDTIDAGANFDVIQLGLVSNYVLTDGELLVERDGAWVATRTDGTESIVRNAEQFIFTGEPGQEDTVISFAETHEDAVALYLYEALLDRAADSEGADFWLDQLDHDNVSLTDIANGFLASSEFSTLNGSNINNDDFVDLLYENLLGREARLDSEGKAFWFDQLEAGADRAELVVNFVELAMANPVDETGIAQIIILGDDEQAS</sequence>
<gene>
    <name evidence="5" type="ORF">LX59_02622</name>
</gene>
<dbReference type="PANTHER" id="PTHR38340">
    <property type="entry name" value="S-LAYER PROTEIN"/>
    <property type="match status" value="1"/>
</dbReference>
<proteinExistence type="predicted"/>
<dbReference type="PRINTS" id="PR00313">
    <property type="entry name" value="CABNDNGRPT"/>
</dbReference>
<evidence type="ECO:0000313" key="6">
    <source>
        <dbReference type="Proteomes" id="UP000319627"/>
    </source>
</evidence>
<reference evidence="5 6" key="1">
    <citation type="submission" date="2019-07" db="EMBL/GenBank/DDBJ databases">
        <title>Genomic Encyclopedia of Type Strains, Phase I: the one thousand microbial genomes (KMG-I) project.</title>
        <authorList>
            <person name="Kyrpides N."/>
        </authorList>
    </citation>
    <scope>NUCLEOTIDE SEQUENCE [LARGE SCALE GENOMIC DNA]</scope>
    <source>
        <strain evidence="5 6">DSM 375</strain>
    </source>
</reference>
<dbReference type="Gene3D" id="2.160.20.160">
    <property type="match status" value="1"/>
</dbReference>
<comment type="subcellular location">
    <subcellularLocation>
        <location evidence="1">Secreted</location>
    </subcellularLocation>
</comment>
<dbReference type="PANTHER" id="PTHR38340:SF1">
    <property type="entry name" value="S-LAYER PROTEIN"/>
    <property type="match status" value="1"/>
</dbReference>
<evidence type="ECO:0000256" key="3">
    <source>
        <dbReference type="ARBA" id="ARBA00022837"/>
    </source>
</evidence>
<dbReference type="GO" id="GO:0005509">
    <property type="term" value="F:calcium ion binding"/>
    <property type="evidence" value="ECO:0007669"/>
    <property type="project" value="InterPro"/>
</dbReference>
<dbReference type="InterPro" id="IPR011049">
    <property type="entry name" value="Serralysin-like_metalloprot_C"/>
</dbReference>
<dbReference type="Gene3D" id="1.10.3130.20">
    <property type="entry name" value="Phycobilisome linker domain"/>
    <property type="match status" value="1"/>
</dbReference>
<dbReference type="AlphaFoldDB" id="A0A562I0P2"/>
<protein>
    <submittedName>
        <fullName evidence="5">Hemolysin type calcium-binding protein</fullName>
    </submittedName>
</protein>
<evidence type="ECO:0000256" key="2">
    <source>
        <dbReference type="ARBA" id="ARBA00022525"/>
    </source>
</evidence>
<evidence type="ECO:0000259" key="4">
    <source>
        <dbReference type="Pfam" id="PF13946"/>
    </source>
</evidence>
<keyword evidence="6" id="KW-1185">Reference proteome</keyword>
<comment type="caution">
    <text evidence="5">The sequence shown here is derived from an EMBL/GenBank/DDBJ whole genome shotgun (WGS) entry which is preliminary data.</text>
</comment>
<dbReference type="Pfam" id="PF13946">
    <property type="entry name" value="DUF4214"/>
    <property type="match status" value="1"/>
</dbReference>
<organism evidence="5 6">
    <name type="scientific">Azomonas agilis</name>
    <dbReference type="NCBI Taxonomy" id="116849"/>
    <lineage>
        <taxon>Bacteria</taxon>
        <taxon>Pseudomonadati</taxon>
        <taxon>Pseudomonadota</taxon>
        <taxon>Gammaproteobacteria</taxon>
        <taxon>Pseudomonadales</taxon>
        <taxon>Pseudomonadaceae</taxon>
        <taxon>Azomonas</taxon>
    </lineage>
</organism>
<feature type="domain" description="DUF4214" evidence="4">
    <location>
        <begin position="291"/>
        <end position="355"/>
    </location>
</feature>
<dbReference type="RefSeq" id="WP_144572495.1">
    <property type="nucleotide sequence ID" value="NZ_VLKG01000011.1"/>
</dbReference>
<evidence type="ECO:0000256" key="1">
    <source>
        <dbReference type="ARBA" id="ARBA00004613"/>
    </source>
</evidence>
<dbReference type="SUPFAM" id="SSF51120">
    <property type="entry name" value="beta-Roll"/>
    <property type="match status" value="1"/>
</dbReference>
<keyword evidence="2" id="KW-0964">Secreted</keyword>
<name>A0A562I0P2_9GAMM</name>
<dbReference type="Pfam" id="PF00353">
    <property type="entry name" value="HemolysinCabind"/>
    <property type="match status" value="2"/>
</dbReference>
<dbReference type="GO" id="GO:0005576">
    <property type="term" value="C:extracellular region"/>
    <property type="evidence" value="ECO:0007669"/>
    <property type="project" value="UniProtKB-SubCell"/>
</dbReference>
<dbReference type="Proteomes" id="UP000319627">
    <property type="component" value="Unassembled WGS sequence"/>
</dbReference>
<dbReference type="InterPro" id="IPR001343">
    <property type="entry name" value="Hemolysn_Ca-bd"/>
</dbReference>
<dbReference type="InterPro" id="IPR025282">
    <property type="entry name" value="DUF4214"/>
</dbReference>
<dbReference type="EMBL" id="VLKG01000011">
    <property type="protein sequence ID" value="TWH64215.1"/>
    <property type="molecule type" value="Genomic_DNA"/>
</dbReference>
<accession>A0A562I0P2</accession>
<evidence type="ECO:0000313" key="5">
    <source>
        <dbReference type="EMBL" id="TWH64215.1"/>
    </source>
</evidence>